<protein>
    <submittedName>
        <fullName evidence="2">Uncharacterized protein</fullName>
    </submittedName>
</protein>
<feature type="coiled-coil region" evidence="1">
    <location>
        <begin position="146"/>
        <end position="194"/>
    </location>
</feature>
<evidence type="ECO:0000313" key="2">
    <source>
        <dbReference type="EMBL" id="KJH41247.1"/>
    </source>
</evidence>
<proteinExistence type="predicted"/>
<feature type="coiled-coil region" evidence="1">
    <location>
        <begin position="488"/>
        <end position="570"/>
    </location>
</feature>
<dbReference type="STRING" id="29172.A0A0D8XBY3"/>
<feature type="coiled-coil region" evidence="1">
    <location>
        <begin position="356"/>
        <end position="383"/>
    </location>
</feature>
<evidence type="ECO:0000313" key="3">
    <source>
        <dbReference type="Proteomes" id="UP000053766"/>
    </source>
</evidence>
<dbReference type="OrthoDB" id="5917544at2759"/>
<evidence type="ECO:0000256" key="1">
    <source>
        <dbReference type="SAM" id="Coils"/>
    </source>
</evidence>
<organism evidence="2 3">
    <name type="scientific">Dictyocaulus viviparus</name>
    <name type="common">Bovine lungworm</name>
    <dbReference type="NCBI Taxonomy" id="29172"/>
    <lineage>
        <taxon>Eukaryota</taxon>
        <taxon>Metazoa</taxon>
        <taxon>Ecdysozoa</taxon>
        <taxon>Nematoda</taxon>
        <taxon>Chromadorea</taxon>
        <taxon>Rhabditida</taxon>
        <taxon>Rhabditina</taxon>
        <taxon>Rhabditomorpha</taxon>
        <taxon>Strongyloidea</taxon>
        <taxon>Metastrongylidae</taxon>
        <taxon>Dictyocaulus</taxon>
    </lineage>
</organism>
<gene>
    <name evidence="2" type="ORF">DICVIV_12783</name>
</gene>
<feature type="coiled-coil region" evidence="1">
    <location>
        <begin position="282"/>
        <end position="309"/>
    </location>
</feature>
<reference evidence="2 3" key="1">
    <citation type="submission" date="2013-11" db="EMBL/GenBank/DDBJ databases">
        <title>Draft genome of the bovine lungworm Dictyocaulus viviparus.</title>
        <authorList>
            <person name="Mitreva M."/>
        </authorList>
    </citation>
    <scope>NUCLEOTIDE SEQUENCE [LARGE SCALE GENOMIC DNA]</scope>
    <source>
        <strain evidence="2 3">HannoverDv2000</strain>
    </source>
</reference>
<dbReference type="EMBL" id="KN716871">
    <property type="protein sequence ID" value="KJH41247.1"/>
    <property type="molecule type" value="Genomic_DNA"/>
</dbReference>
<name>A0A0D8XBY3_DICVI</name>
<accession>A0A0D8XBY3</accession>
<dbReference type="Proteomes" id="UP000053766">
    <property type="component" value="Unassembled WGS sequence"/>
</dbReference>
<keyword evidence="1" id="KW-0175">Coiled coil</keyword>
<reference evidence="3" key="2">
    <citation type="journal article" date="2016" name="Sci. Rep.">
        <title>Dictyocaulus viviparus genome, variome and transcriptome elucidate lungworm biology and support future intervention.</title>
        <authorList>
            <person name="McNulty S.N."/>
            <person name="Strube C."/>
            <person name="Rosa B.A."/>
            <person name="Martin J.C."/>
            <person name="Tyagi R."/>
            <person name="Choi Y.J."/>
            <person name="Wang Q."/>
            <person name="Hallsworth Pepin K."/>
            <person name="Zhang X."/>
            <person name="Ozersky P."/>
            <person name="Wilson R.K."/>
            <person name="Sternberg P.W."/>
            <person name="Gasser R.B."/>
            <person name="Mitreva M."/>
        </authorList>
    </citation>
    <scope>NUCLEOTIDE SEQUENCE [LARGE SCALE GENOMIC DNA]</scope>
    <source>
        <strain evidence="3">HannoverDv2000</strain>
    </source>
</reference>
<sequence length="590" mass="68510">MLVIANPDIVRLFFRIAFNVNKSALSRNMSSDNVQIGAYNPALVPHFATLSRSTTTTRAVPSAKAFGERTTMSREDHDRERMRWLLRLEEIETRLADSETLNSDMHQIRAELTDILSTNSYNIMDRNSNKKIVELEKSQRPLIEQNRKINDRNKILQQEIKKLEQKLCHCQDDFLTLKDAYERLVKEYTQLKEKRTYPEKLEELERYRAQVLEYSKCITALRSSGLEKDRRYELLVQKLKRMRKCLKKGDTDEDRQSIVGSDCSTESFISLDAIAEDFESFNTDIEVNYQALYRENSELQKALQVVKLNPSGIEDSLLRDQLTCAHTTIAQQQILINKNDEMMKTTVSSFNRISQLGHLKNVATSQAERIRQLEQQIEDMDRQLCASREAHELLEFQVLEKEENSKCLAALPKQNHKCFGTEDIRPVYQERSCETDDLGESSSPITIERTALSPSEVAGLKTSMGEIRNAINLKLAQRDIIWKAEGYIENLEDQLMSSKMVHQKETQQLEEKLEELQIQVEESYSKEKRKELQIEVEELRTNLAEIDSIKENLTEELRSTSKELVKLRCQLQSKDVELEREKKLAESLNE</sequence>
<dbReference type="AlphaFoldDB" id="A0A0D8XBY3"/>
<keyword evidence="3" id="KW-1185">Reference proteome</keyword>